<feature type="transmembrane region" description="Helical" evidence="10">
    <location>
        <begin position="37"/>
        <end position="61"/>
    </location>
</feature>
<comment type="caution">
    <text evidence="10">Lacks conserved residue(s) required for the propagation of feature annotation.</text>
</comment>
<evidence type="ECO:0000256" key="2">
    <source>
        <dbReference type="ARBA" id="ARBA00022475"/>
    </source>
</evidence>
<evidence type="ECO:0000256" key="10">
    <source>
        <dbReference type="RuleBase" id="RU351113"/>
    </source>
</evidence>
<sequence>MASTKKERWPIKITYFFLSLVGFGVADTKNKRQLLNIALHTSLPLSLVSCWFAGSNFYLTITGDGELSDKIDAAFLVLVVFLANSKLYMIAIKRQPYEHLLEVTDKTLWIQSWTDYGKDVLDECERQAIVVLFVFVILGHASGAGWVIAPLVLNIKGNSSDPDDRHLPVKPILGPISPFDSPYFELIFALDVFGSWVVTLLYFCFDYYLVLVNIFVVGQFGILKQRFEDIYTVGSFSLVTEFRLNDDKYAEKYKSMDYILREFKDCVKQHQFLIAIVEEVEGVHKLMNLMQVLVFSLIICIVGYQLLMSGSAVTLVKNGVFISSCLIQLFAMTLSCHNIMIASSDISQGIYSSGWYLENHTHVGRSLSKDFMMVLMKTKYPCYLTGCGFFPITLDTLKSVNIGLSLLYEHRLSQLLFRT</sequence>
<proteinExistence type="inferred from homology"/>
<keyword evidence="9 10" id="KW-0807">Transducer</keyword>
<evidence type="ECO:0000313" key="12">
    <source>
        <dbReference type="RefSeq" id="XP_011303571.1"/>
    </source>
</evidence>
<accession>A0A9R1U1A1</accession>
<protein>
    <recommendedName>
        <fullName evidence="10">Odorant receptor</fullName>
    </recommendedName>
</protein>
<keyword evidence="6 10" id="KW-1133">Transmembrane helix</keyword>
<dbReference type="KEGG" id="fas:105266833"/>
<keyword evidence="3 10" id="KW-0716">Sensory transduction</keyword>
<evidence type="ECO:0000256" key="3">
    <source>
        <dbReference type="ARBA" id="ARBA00022606"/>
    </source>
</evidence>
<dbReference type="Pfam" id="PF02949">
    <property type="entry name" value="7tm_6"/>
    <property type="match status" value="1"/>
</dbReference>
<dbReference type="PANTHER" id="PTHR21137">
    <property type="entry name" value="ODORANT RECEPTOR"/>
    <property type="match status" value="1"/>
</dbReference>
<feature type="transmembrane region" description="Helical" evidence="10">
    <location>
        <begin position="319"/>
        <end position="341"/>
    </location>
</feature>
<dbReference type="GO" id="GO:0005886">
    <property type="term" value="C:plasma membrane"/>
    <property type="evidence" value="ECO:0007669"/>
    <property type="project" value="UniProtKB-SubCell"/>
</dbReference>
<feature type="transmembrane region" description="Helical" evidence="10">
    <location>
        <begin position="193"/>
        <end position="216"/>
    </location>
</feature>
<evidence type="ECO:0000256" key="5">
    <source>
        <dbReference type="ARBA" id="ARBA00022725"/>
    </source>
</evidence>
<dbReference type="GO" id="GO:0004984">
    <property type="term" value="F:olfactory receptor activity"/>
    <property type="evidence" value="ECO:0007669"/>
    <property type="project" value="InterPro"/>
</dbReference>
<keyword evidence="8 10" id="KW-0675">Receptor</keyword>
<dbReference type="GO" id="GO:0007165">
    <property type="term" value="P:signal transduction"/>
    <property type="evidence" value="ECO:0007669"/>
    <property type="project" value="UniProtKB-KW"/>
</dbReference>
<dbReference type="PANTHER" id="PTHR21137:SF3">
    <property type="entry name" value="ODORANT RECEPTOR 30A-RELATED"/>
    <property type="match status" value="1"/>
</dbReference>
<keyword evidence="2" id="KW-1003">Cell membrane</keyword>
<organism evidence="11 12">
    <name type="scientific">Fopius arisanus</name>
    <dbReference type="NCBI Taxonomy" id="64838"/>
    <lineage>
        <taxon>Eukaryota</taxon>
        <taxon>Metazoa</taxon>
        <taxon>Ecdysozoa</taxon>
        <taxon>Arthropoda</taxon>
        <taxon>Hexapoda</taxon>
        <taxon>Insecta</taxon>
        <taxon>Pterygota</taxon>
        <taxon>Neoptera</taxon>
        <taxon>Endopterygota</taxon>
        <taxon>Hymenoptera</taxon>
        <taxon>Apocrita</taxon>
        <taxon>Ichneumonoidea</taxon>
        <taxon>Braconidae</taxon>
        <taxon>Opiinae</taxon>
        <taxon>Fopius</taxon>
    </lineage>
</organism>
<dbReference type="OrthoDB" id="8185860at2759"/>
<reference evidence="12" key="1">
    <citation type="submission" date="2025-08" db="UniProtKB">
        <authorList>
            <consortium name="RefSeq"/>
        </authorList>
    </citation>
    <scope>IDENTIFICATION</scope>
    <source>
        <strain evidence="12">USDA-PBARC FA_bdor</strain>
        <tissue evidence="12">Whole organism</tissue>
    </source>
</reference>
<keyword evidence="4 10" id="KW-0812">Transmembrane</keyword>
<feature type="transmembrane region" description="Helical" evidence="10">
    <location>
        <begin position="128"/>
        <end position="153"/>
    </location>
</feature>
<keyword evidence="7 10" id="KW-0472">Membrane</keyword>
<feature type="transmembrane region" description="Helical" evidence="10">
    <location>
        <begin position="289"/>
        <end position="307"/>
    </location>
</feature>
<dbReference type="GO" id="GO:0005549">
    <property type="term" value="F:odorant binding"/>
    <property type="evidence" value="ECO:0007669"/>
    <property type="project" value="InterPro"/>
</dbReference>
<comment type="subcellular location">
    <subcellularLocation>
        <location evidence="1 10">Cell membrane</location>
        <topology evidence="1 10">Multi-pass membrane protein</topology>
    </subcellularLocation>
</comment>
<comment type="similarity">
    <text evidence="10">Belongs to the insect chemoreceptor superfamily. Heteromeric odorant receptor channel (TC 1.A.69) family.</text>
</comment>
<evidence type="ECO:0000256" key="7">
    <source>
        <dbReference type="ARBA" id="ARBA00023136"/>
    </source>
</evidence>
<evidence type="ECO:0000256" key="6">
    <source>
        <dbReference type="ARBA" id="ARBA00022989"/>
    </source>
</evidence>
<evidence type="ECO:0000313" key="11">
    <source>
        <dbReference type="Proteomes" id="UP000694866"/>
    </source>
</evidence>
<dbReference type="InterPro" id="IPR004117">
    <property type="entry name" value="7tm6_olfct_rcpt"/>
</dbReference>
<keyword evidence="5 10" id="KW-0552">Olfaction</keyword>
<dbReference type="GeneID" id="105266833"/>
<feature type="transmembrane region" description="Helical" evidence="10">
    <location>
        <begin position="73"/>
        <end position="91"/>
    </location>
</feature>
<gene>
    <name evidence="12" type="primary">LOC105266833</name>
</gene>
<evidence type="ECO:0000256" key="4">
    <source>
        <dbReference type="ARBA" id="ARBA00022692"/>
    </source>
</evidence>
<evidence type="ECO:0000256" key="1">
    <source>
        <dbReference type="ARBA" id="ARBA00004651"/>
    </source>
</evidence>
<dbReference type="Proteomes" id="UP000694866">
    <property type="component" value="Unplaced"/>
</dbReference>
<evidence type="ECO:0000256" key="9">
    <source>
        <dbReference type="ARBA" id="ARBA00023224"/>
    </source>
</evidence>
<name>A0A9R1U1A1_9HYME</name>
<dbReference type="RefSeq" id="XP_011303571.1">
    <property type="nucleotide sequence ID" value="XM_011305269.1"/>
</dbReference>
<dbReference type="AlphaFoldDB" id="A0A9R1U1A1"/>
<keyword evidence="11" id="KW-1185">Reference proteome</keyword>
<evidence type="ECO:0000256" key="8">
    <source>
        <dbReference type="ARBA" id="ARBA00023170"/>
    </source>
</evidence>